<reference evidence="4 5" key="1">
    <citation type="submission" date="2016-11" db="EMBL/GenBank/DDBJ databases">
        <authorList>
            <person name="Jaros S."/>
            <person name="Januszkiewicz K."/>
            <person name="Wedrychowicz H."/>
        </authorList>
    </citation>
    <scope>NUCLEOTIDE SEQUENCE [LARGE SCALE GENOMIC DNA]</scope>
    <source>
        <strain evidence="4 5">GAS242</strain>
    </source>
</reference>
<gene>
    <name evidence="4" type="ORF">SAMN05444169_1681</name>
</gene>
<dbReference type="PANTHER" id="PTHR21660:SF1">
    <property type="entry name" value="ACYL-COENZYME A THIOESTERASE 13"/>
    <property type="match status" value="1"/>
</dbReference>
<organism evidence="4 5">
    <name type="scientific">Bradyrhizobium erythrophlei</name>
    <dbReference type="NCBI Taxonomy" id="1437360"/>
    <lineage>
        <taxon>Bacteria</taxon>
        <taxon>Pseudomonadati</taxon>
        <taxon>Pseudomonadota</taxon>
        <taxon>Alphaproteobacteria</taxon>
        <taxon>Hyphomicrobiales</taxon>
        <taxon>Nitrobacteraceae</taxon>
        <taxon>Bradyrhizobium</taxon>
    </lineage>
</organism>
<dbReference type="AlphaFoldDB" id="A0A1M5IMU3"/>
<dbReference type="InterPro" id="IPR003736">
    <property type="entry name" value="PAAI_dom"/>
</dbReference>
<accession>A0A1M5IMU3</accession>
<dbReference type="PANTHER" id="PTHR21660">
    <property type="entry name" value="THIOESTERASE SUPERFAMILY MEMBER-RELATED"/>
    <property type="match status" value="1"/>
</dbReference>
<dbReference type="Proteomes" id="UP000190675">
    <property type="component" value="Chromosome I"/>
</dbReference>
<evidence type="ECO:0000259" key="3">
    <source>
        <dbReference type="Pfam" id="PF03061"/>
    </source>
</evidence>
<evidence type="ECO:0000313" key="5">
    <source>
        <dbReference type="Proteomes" id="UP000190675"/>
    </source>
</evidence>
<dbReference type="CDD" id="cd03443">
    <property type="entry name" value="PaaI_thioesterase"/>
    <property type="match status" value="1"/>
</dbReference>
<sequence length="164" mass="17215">MDDVSIMNIASKAYGTVSADRQLELTGLEFVQGLVDGTLPLNTIARTLGYDVTEAVSGRVVVTAEPRDIHLNPAGTVHGGFAATLLDSCMGLAVQSTLEKGVGQTTLEFKISLLRPIVPETGLIKAEGIVLSRGRRIGTAEGRVTDGKGRLLAHGTTTCLILQS</sequence>
<dbReference type="Pfam" id="PF03061">
    <property type="entry name" value="4HBT"/>
    <property type="match status" value="1"/>
</dbReference>
<dbReference type="RefSeq" id="WP_079565561.1">
    <property type="nucleotide sequence ID" value="NZ_LT670818.1"/>
</dbReference>
<dbReference type="GO" id="GO:0047617">
    <property type="term" value="F:fatty acyl-CoA hydrolase activity"/>
    <property type="evidence" value="ECO:0007669"/>
    <property type="project" value="InterPro"/>
</dbReference>
<evidence type="ECO:0000256" key="2">
    <source>
        <dbReference type="ARBA" id="ARBA00022801"/>
    </source>
</evidence>
<dbReference type="Gene3D" id="3.10.129.10">
    <property type="entry name" value="Hotdog Thioesterase"/>
    <property type="match status" value="1"/>
</dbReference>
<dbReference type="NCBIfam" id="TIGR00369">
    <property type="entry name" value="unchar_dom_1"/>
    <property type="match status" value="1"/>
</dbReference>
<keyword evidence="2" id="KW-0378">Hydrolase</keyword>
<protein>
    <submittedName>
        <fullName evidence="4">Uncharacterized domain 1-containing protein</fullName>
    </submittedName>
</protein>
<evidence type="ECO:0000313" key="4">
    <source>
        <dbReference type="EMBL" id="SHG29561.1"/>
    </source>
</evidence>
<comment type="similarity">
    <text evidence="1">Belongs to the thioesterase PaaI family.</text>
</comment>
<feature type="domain" description="Thioesterase" evidence="3">
    <location>
        <begin position="75"/>
        <end position="152"/>
    </location>
</feature>
<proteinExistence type="inferred from homology"/>
<dbReference type="InterPro" id="IPR039298">
    <property type="entry name" value="ACOT13"/>
</dbReference>
<dbReference type="InterPro" id="IPR006683">
    <property type="entry name" value="Thioestr_dom"/>
</dbReference>
<evidence type="ECO:0000256" key="1">
    <source>
        <dbReference type="ARBA" id="ARBA00008324"/>
    </source>
</evidence>
<dbReference type="EMBL" id="LT670818">
    <property type="protein sequence ID" value="SHG29561.1"/>
    <property type="molecule type" value="Genomic_DNA"/>
</dbReference>
<dbReference type="InterPro" id="IPR029069">
    <property type="entry name" value="HotDog_dom_sf"/>
</dbReference>
<name>A0A1M5IMU3_9BRAD</name>
<dbReference type="SUPFAM" id="SSF54637">
    <property type="entry name" value="Thioesterase/thiol ester dehydrase-isomerase"/>
    <property type="match status" value="1"/>
</dbReference>